<dbReference type="GO" id="GO:0000160">
    <property type="term" value="P:phosphorelay signal transduction system"/>
    <property type="evidence" value="ECO:0007669"/>
    <property type="project" value="InterPro"/>
</dbReference>
<keyword evidence="1 2" id="KW-0597">Phosphoprotein</keyword>
<feature type="modified residue" description="4-aspartylphosphate" evidence="2">
    <location>
        <position position="105"/>
    </location>
</feature>
<dbReference type="SMART" id="SM00448">
    <property type="entry name" value="REC"/>
    <property type="match status" value="1"/>
</dbReference>
<protein>
    <recommendedName>
        <fullName evidence="4">Response regulatory domain-containing protein</fullName>
    </recommendedName>
</protein>
<comment type="caution">
    <text evidence="5">The sequence shown here is derived from an EMBL/GenBank/DDBJ whole genome shotgun (WGS) entry which is preliminary data.</text>
</comment>
<dbReference type="CDD" id="cd00156">
    <property type="entry name" value="REC"/>
    <property type="match status" value="1"/>
</dbReference>
<feature type="region of interest" description="Disordered" evidence="3">
    <location>
        <begin position="1"/>
        <end position="20"/>
    </location>
</feature>
<evidence type="ECO:0000313" key="6">
    <source>
        <dbReference type="Proteomes" id="UP000629619"/>
    </source>
</evidence>
<dbReference type="Pfam" id="PF00072">
    <property type="entry name" value="Response_reg"/>
    <property type="match status" value="1"/>
</dbReference>
<dbReference type="EMBL" id="BOMW01000014">
    <property type="protein sequence ID" value="GIF03865.1"/>
    <property type="molecule type" value="Genomic_DNA"/>
</dbReference>
<organism evidence="5 6">
    <name type="scientific">Actinoplanes siamensis</name>
    <dbReference type="NCBI Taxonomy" id="1223317"/>
    <lineage>
        <taxon>Bacteria</taxon>
        <taxon>Bacillati</taxon>
        <taxon>Actinomycetota</taxon>
        <taxon>Actinomycetes</taxon>
        <taxon>Micromonosporales</taxon>
        <taxon>Micromonosporaceae</taxon>
        <taxon>Actinoplanes</taxon>
    </lineage>
</organism>
<proteinExistence type="predicted"/>
<dbReference type="Proteomes" id="UP000629619">
    <property type="component" value="Unassembled WGS sequence"/>
</dbReference>
<evidence type="ECO:0000256" key="1">
    <source>
        <dbReference type="ARBA" id="ARBA00022553"/>
    </source>
</evidence>
<dbReference type="InterPro" id="IPR011006">
    <property type="entry name" value="CheY-like_superfamily"/>
</dbReference>
<reference evidence="5" key="1">
    <citation type="submission" date="2021-01" db="EMBL/GenBank/DDBJ databases">
        <title>Whole genome shotgun sequence of Actinoplanes siamensis NBRC 109076.</title>
        <authorList>
            <person name="Komaki H."/>
            <person name="Tamura T."/>
        </authorList>
    </citation>
    <scope>NUCLEOTIDE SEQUENCE</scope>
    <source>
        <strain evidence="5">NBRC 109076</strain>
    </source>
</reference>
<name>A0A919TIM3_9ACTN</name>
<dbReference type="PANTHER" id="PTHR44591">
    <property type="entry name" value="STRESS RESPONSE REGULATOR PROTEIN 1"/>
    <property type="match status" value="1"/>
</dbReference>
<dbReference type="InterPro" id="IPR050595">
    <property type="entry name" value="Bact_response_regulator"/>
</dbReference>
<dbReference type="AlphaFoldDB" id="A0A919TIM3"/>
<dbReference type="PROSITE" id="PS50110">
    <property type="entry name" value="RESPONSE_REGULATORY"/>
    <property type="match status" value="1"/>
</dbReference>
<evidence type="ECO:0000256" key="2">
    <source>
        <dbReference type="PROSITE-ProRule" id="PRU00169"/>
    </source>
</evidence>
<dbReference type="InterPro" id="IPR001789">
    <property type="entry name" value="Sig_transdc_resp-reg_receiver"/>
</dbReference>
<dbReference type="SUPFAM" id="SSF52172">
    <property type="entry name" value="CheY-like"/>
    <property type="match status" value="1"/>
</dbReference>
<sequence>MRRGHGPGRLRPVRPAGGERQGLTTWCRFAEWPARVRAAAYADGGRRATLGGFMTLLVVAEDHDDIRMVMARVLSRAGYTVVEAGDGAAALAAVREHAPAAVVSDIDMPVISGVDLCLAIRSDPATSQLPVIFVSGSLTPGDERPARAGATAVVTKPFTPQRLVECVREVLARHG</sequence>
<dbReference type="PANTHER" id="PTHR44591:SF18">
    <property type="entry name" value="REGULATORY PROTEIN"/>
    <property type="match status" value="1"/>
</dbReference>
<feature type="compositionally biased region" description="Basic residues" evidence="3">
    <location>
        <begin position="1"/>
        <end position="12"/>
    </location>
</feature>
<keyword evidence="6" id="KW-1185">Reference proteome</keyword>
<accession>A0A919TIM3</accession>
<evidence type="ECO:0000256" key="3">
    <source>
        <dbReference type="SAM" id="MobiDB-lite"/>
    </source>
</evidence>
<feature type="domain" description="Response regulatory" evidence="4">
    <location>
        <begin position="56"/>
        <end position="171"/>
    </location>
</feature>
<evidence type="ECO:0000313" key="5">
    <source>
        <dbReference type="EMBL" id="GIF03865.1"/>
    </source>
</evidence>
<dbReference type="Gene3D" id="3.40.50.2300">
    <property type="match status" value="1"/>
</dbReference>
<gene>
    <name evidence="5" type="ORF">Asi03nite_14030</name>
</gene>
<evidence type="ECO:0000259" key="4">
    <source>
        <dbReference type="PROSITE" id="PS50110"/>
    </source>
</evidence>